<dbReference type="CDD" id="cd01992">
    <property type="entry name" value="TilS_N"/>
    <property type="match status" value="1"/>
</dbReference>
<dbReference type="Proteomes" id="UP001295423">
    <property type="component" value="Unassembled WGS sequence"/>
</dbReference>
<dbReference type="NCBIfam" id="TIGR02432">
    <property type="entry name" value="lysidine_TilS_N"/>
    <property type="match status" value="1"/>
</dbReference>
<dbReference type="Pfam" id="PF01171">
    <property type="entry name" value="ATP_bind_3"/>
    <property type="match status" value="2"/>
</dbReference>
<keyword evidence="5" id="KW-0067">ATP-binding</keyword>
<reference evidence="8" key="1">
    <citation type="submission" date="2023-08" db="EMBL/GenBank/DDBJ databases">
        <authorList>
            <person name="Audoor S."/>
            <person name="Bilcke G."/>
        </authorList>
    </citation>
    <scope>NUCLEOTIDE SEQUENCE</scope>
</reference>
<keyword evidence="4" id="KW-0547">Nucleotide-binding</keyword>
<organism evidence="8 9">
    <name type="scientific">Cylindrotheca closterium</name>
    <dbReference type="NCBI Taxonomy" id="2856"/>
    <lineage>
        <taxon>Eukaryota</taxon>
        <taxon>Sar</taxon>
        <taxon>Stramenopiles</taxon>
        <taxon>Ochrophyta</taxon>
        <taxon>Bacillariophyta</taxon>
        <taxon>Bacillariophyceae</taxon>
        <taxon>Bacillariophycidae</taxon>
        <taxon>Bacillariales</taxon>
        <taxon>Bacillariaceae</taxon>
        <taxon>Cylindrotheca</taxon>
    </lineage>
</organism>
<protein>
    <recommendedName>
        <fullName evidence="1">tRNA(Ile)-lysidine synthetase</fullName>
        <ecNumber evidence="1">6.3.4.19</ecNumber>
    </recommendedName>
</protein>
<evidence type="ECO:0000256" key="2">
    <source>
        <dbReference type="ARBA" id="ARBA00022598"/>
    </source>
</evidence>
<evidence type="ECO:0000256" key="6">
    <source>
        <dbReference type="ARBA" id="ARBA00048539"/>
    </source>
</evidence>
<evidence type="ECO:0000313" key="9">
    <source>
        <dbReference type="Proteomes" id="UP001295423"/>
    </source>
</evidence>
<dbReference type="HAMAP" id="MF_01161">
    <property type="entry name" value="tRNA_Ile_lys_synt"/>
    <property type="match status" value="1"/>
</dbReference>
<dbReference type="GO" id="GO:0032267">
    <property type="term" value="F:tRNA(Ile)-lysidine synthase activity"/>
    <property type="evidence" value="ECO:0007669"/>
    <property type="project" value="UniProtKB-EC"/>
</dbReference>
<keyword evidence="3" id="KW-0819">tRNA processing</keyword>
<dbReference type="InterPro" id="IPR014729">
    <property type="entry name" value="Rossmann-like_a/b/a_fold"/>
</dbReference>
<evidence type="ECO:0000256" key="1">
    <source>
        <dbReference type="ARBA" id="ARBA00013267"/>
    </source>
</evidence>
<keyword evidence="9" id="KW-1185">Reference proteome</keyword>
<proteinExistence type="inferred from homology"/>
<evidence type="ECO:0000256" key="5">
    <source>
        <dbReference type="ARBA" id="ARBA00022840"/>
    </source>
</evidence>
<feature type="domain" description="tRNA(Ile)-lysidine/2-thiocytidine synthase N-terminal" evidence="7">
    <location>
        <begin position="108"/>
        <end position="214"/>
    </location>
</feature>
<dbReference type="InterPro" id="IPR012094">
    <property type="entry name" value="tRNA_Ile_lys_synt"/>
</dbReference>
<name>A0AAD2CMS7_9STRA</name>
<sequence length="668" mass="75534">MQNYNHGLSISAMGSRSQSSSFHNHFRCAFSSTTALAARTSDTKDGSSPSSPSATSLSPLALSIGEALEGLVKKQNALRNQNQLSISQQDEITVTSQDSAARQKFILVLSVSGGCDSVALLHATMELQNSLGLLPKNSGSNWELECHVMHFHHRQRDVEADLDCQLVQELAEEQYQIPFLLQDWNEEMKLSKEDADAPKFSQNRARRWRRQRLLEYTQSLLLLDSKRAQAVVTKDNNISPIGVILTAHHRNDSEESLLLKLLRGVHILNLSGMEAITTLDHGGNSEANGGDSGNDAQTSNIYVLRPWLKQRKEDLQDYLMSKNKTWREDASNASPKYLRNRVRNELIPLMEELSPSIHKRLEILEQQSFELQQELEPQILDYLDRRQVVVDGTPQSERQFIWETDEVARASSPLLQSQALFRWMQEEVERRHCHDEMSSNNGNRSTSLSYDMLQRVLHQLRHHPNELDWIMDLGGKFRLQRKGARLKIITMSPEQGDDSTNPKVKSGCPWTWSMAPENDKARDSVLRLAIPAEVITSDLQFLETTVEEYAKMPNALLRFRPQWKPTESRPIKLRQFLRGQQVPLHERDTTPILYMATNTAAATAAATTTTTNNIASDSTNIQSNETKIVAVHVNGSWMVHGDFSNNNDGFVNKSGMLMLHVEHSEGGR</sequence>
<evidence type="ECO:0000256" key="4">
    <source>
        <dbReference type="ARBA" id="ARBA00022741"/>
    </source>
</evidence>
<keyword evidence="2" id="KW-0436">Ligase</keyword>
<feature type="domain" description="tRNA(Ile)-lysidine/2-thiocytidine synthase N-terminal" evidence="7">
    <location>
        <begin position="241"/>
        <end position="345"/>
    </location>
</feature>
<evidence type="ECO:0000313" key="8">
    <source>
        <dbReference type="EMBL" id="CAJ1929422.1"/>
    </source>
</evidence>
<dbReference type="AlphaFoldDB" id="A0AAD2CMS7"/>
<gene>
    <name evidence="8" type="ORF">CYCCA115_LOCUS1679</name>
</gene>
<dbReference type="GO" id="GO:0005524">
    <property type="term" value="F:ATP binding"/>
    <property type="evidence" value="ECO:0007669"/>
    <property type="project" value="UniProtKB-KW"/>
</dbReference>
<comment type="caution">
    <text evidence="8">The sequence shown here is derived from an EMBL/GenBank/DDBJ whole genome shotgun (WGS) entry which is preliminary data.</text>
</comment>
<dbReference type="EC" id="6.3.4.19" evidence="1"/>
<dbReference type="InterPro" id="IPR011063">
    <property type="entry name" value="TilS/TtcA_N"/>
</dbReference>
<dbReference type="GO" id="GO:0008033">
    <property type="term" value="P:tRNA processing"/>
    <property type="evidence" value="ECO:0007669"/>
    <property type="project" value="UniProtKB-KW"/>
</dbReference>
<dbReference type="InterPro" id="IPR012795">
    <property type="entry name" value="tRNA_Ile_lys_synt_N"/>
</dbReference>
<dbReference type="EMBL" id="CAKOGP040000080">
    <property type="protein sequence ID" value="CAJ1929422.1"/>
    <property type="molecule type" value="Genomic_DNA"/>
</dbReference>
<dbReference type="PANTHER" id="PTHR43033:SF1">
    <property type="entry name" value="TRNA(ILE)-LYSIDINE SYNTHASE-RELATED"/>
    <property type="match status" value="1"/>
</dbReference>
<dbReference type="SUPFAM" id="SSF52402">
    <property type="entry name" value="Adenine nucleotide alpha hydrolases-like"/>
    <property type="match status" value="1"/>
</dbReference>
<dbReference type="PANTHER" id="PTHR43033">
    <property type="entry name" value="TRNA(ILE)-LYSIDINE SYNTHASE-RELATED"/>
    <property type="match status" value="1"/>
</dbReference>
<accession>A0AAD2CMS7</accession>
<evidence type="ECO:0000259" key="7">
    <source>
        <dbReference type="Pfam" id="PF01171"/>
    </source>
</evidence>
<dbReference type="Gene3D" id="3.40.50.620">
    <property type="entry name" value="HUPs"/>
    <property type="match status" value="1"/>
</dbReference>
<comment type="catalytic activity">
    <reaction evidence="6">
        <text>cytidine(34) in tRNA(Ile2) + L-lysine + ATP = lysidine(34) in tRNA(Ile2) + AMP + diphosphate + H(+)</text>
        <dbReference type="Rhea" id="RHEA:43744"/>
        <dbReference type="Rhea" id="RHEA-COMP:10625"/>
        <dbReference type="Rhea" id="RHEA-COMP:10670"/>
        <dbReference type="ChEBI" id="CHEBI:15378"/>
        <dbReference type="ChEBI" id="CHEBI:30616"/>
        <dbReference type="ChEBI" id="CHEBI:32551"/>
        <dbReference type="ChEBI" id="CHEBI:33019"/>
        <dbReference type="ChEBI" id="CHEBI:82748"/>
        <dbReference type="ChEBI" id="CHEBI:83665"/>
        <dbReference type="ChEBI" id="CHEBI:456215"/>
        <dbReference type="EC" id="6.3.4.19"/>
    </reaction>
</comment>
<evidence type="ECO:0000256" key="3">
    <source>
        <dbReference type="ARBA" id="ARBA00022694"/>
    </source>
</evidence>